<accession>A0A2R6P7C7</accession>
<dbReference type="OrthoDB" id="1886792at2759"/>
<dbReference type="Pfam" id="PF00010">
    <property type="entry name" value="HLH"/>
    <property type="match status" value="1"/>
</dbReference>
<keyword evidence="4" id="KW-0238">DNA-binding</keyword>
<dbReference type="PANTHER" id="PTHR31945:SF17">
    <property type="entry name" value="TRANSCRIPTION FACTOR FER-LIKE IRON DEFICIENCY-INDUCED TRANSCRIPTION FACTOR"/>
    <property type="match status" value="1"/>
</dbReference>
<dbReference type="SMART" id="SM00353">
    <property type="entry name" value="HLH"/>
    <property type="match status" value="1"/>
</dbReference>
<dbReference type="GO" id="GO:0043565">
    <property type="term" value="F:sequence-specific DNA binding"/>
    <property type="evidence" value="ECO:0007669"/>
    <property type="project" value="TreeGrafter"/>
</dbReference>
<keyword evidence="6" id="KW-0539">Nucleus</keyword>
<dbReference type="InterPro" id="IPR051358">
    <property type="entry name" value="TF_AMS/ICE1/BHLH6-like"/>
</dbReference>
<feature type="region of interest" description="Disordered" evidence="7">
    <location>
        <begin position="95"/>
        <end position="136"/>
    </location>
</feature>
<keyword evidence="5" id="KW-0804">Transcription</keyword>
<dbReference type="Proteomes" id="UP000241394">
    <property type="component" value="Chromosome LG28"/>
</dbReference>
<dbReference type="GO" id="GO:0034756">
    <property type="term" value="P:regulation of iron ion transport"/>
    <property type="evidence" value="ECO:0007669"/>
    <property type="project" value="EnsemblPlants"/>
</dbReference>
<comment type="subcellular location">
    <subcellularLocation>
        <location evidence="1">Nucleus</location>
    </subcellularLocation>
</comment>
<sequence>MERDTSENQLGHVGDFILQNFIDDTNFEQFIDLIRGETIDPIVKFCPNYDCEHISGCLDDNQWGTVQGDVFGFHSAAMSTPNSAINTLQLAVGDEDVKDGEEEDEMEEESSGTTTTTTTPTKRKGDRSRTLVSERRRRGRMKEKLYALRALVPNITKMDKASIVGDAVLYVQDLQMQAKKLKSEIAGLESSLVGGGRNQQGTVENRKNTQFTPTHLPIFKTIMQMDIFQVEERGFYVRVECNRGQGVAASLYKALESLARLNVQSSNLGTLSERFILTFTLQVRDREPDMNLPNLKLWVTGALLNQGFVFQTLPSA</sequence>
<comment type="subunit">
    <text evidence="2">Homodimer.</text>
</comment>
<dbReference type="GO" id="GO:0010039">
    <property type="term" value="P:response to iron ion"/>
    <property type="evidence" value="ECO:0007669"/>
    <property type="project" value="EnsemblPlants"/>
</dbReference>
<dbReference type="GO" id="GO:0003700">
    <property type="term" value="F:DNA-binding transcription factor activity"/>
    <property type="evidence" value="ECO:0007669"/>
    <property type="project" value="TreeGrafter"/>
</dbReference>
<proteinExistence type="predicted"/>
<dbReference type="PANTHER" id="PTHR31945">
    <property type="entry name" value="TRANSCRIPTION FACTOR SCREAM2-RELATED"/>
    <property type="match status" value="1"/>
</dbReference>
<dbReference type="OMA" id="QYANDEH"/>
<reference evidence="9 10" key="1">
    <citation type="submission" date="2017-07" db="EMBL/GenBank/DDBJ databases">
        <title>An improved, manually edited Actinidia chinensis var. chinensis (kiwifruit) genome highlights the challenges associated with draft genomes and gene prediction in plants.</title>
        <authorList>
            <person name="Pilkington S."/>
            <person name="Crowhurst R."/>
            <person name="Hilario E."/>
            <person name="Nardozza S."/>
            <person name="Fraser L."/>
            <person name="Peng Y."/>
            <person name="Gunaseelan K."/>
            <person name="Simpson R."/>
            <person name="Tahir J."/>
            <person name="Deroles S."/>
            <person name="Templeton K."/>
            <person name="Luo Z."/>
            <person name="Davy M."/>
            <person name="Cheng C."/>
            <person name="Mcneilage M."/>
            <person name="Scaglione D."/>
            <person name="Liu Y."/>
            <person name="Zhang Q."/>
            <person name="Datson P."/>
            <person name="De Silva N."/>
            <person name="Gardiner S."/>
            <person name="Bassett H."/>
            <person name="Chagne D."/>
            <person name="Mccallum J."/>
            <person name="Dzierzon H."/>
            <person name="Deng C."/>
            <person name="Wang Y.-Y."/>
            <person name="Barron N."/>
            <person name="Manako K."/>
            <person name="Bowen J."/>
            <person name="Foster T."/>
            <person name="Erridge Z."/>
            <person name="Tiffin H."/>
            <person name="Waite C."/>
            <person name="Davies K."/>
            <person name="Grierson E."/>
            <person name="Laing W."/>
            <person name="Kirk R."/>
            <person name="Chen X."/>
            <person name="Wood M."/>
            <person name="Montefiori M."/>
            <person name="Brummell D."/>
            <person name="Schwinn K."/>
            <person name="Catanach A."/>
            <person name="Fullerton C."/>
            <person name="Li D."/>
            <person name="Meiyalaghan S."/>
            <person name="Nieuwenhuizen N."/>
            <person name="Read N."/>
            <person name="Prakash R."/>
            <person name="Hunter D."/>
            <person name="Zhang H."/>
            <person name="Mckenzie M."/>
            <person name="Knabel M."/>
            <person name="Harris A."/>
            <person name="Allan A."/>
            <person name="Chen A."/>
            <person name="Janssen B."/>
            <person name="Plunkett B."/>
            <person name="Dwamena C."/>
            <person name="Voogd C."/>
            <person name="Leif D."/>
            <person name="Lafferty D."/>
            <person name="Souleyre E."/>
            <person name="Varkonyi-Gasic E."/>
            <person name="Gambi F."/>
            <person name="Hanley J."/>
            <person name="Yao J.-L."/>
            <person name="Cheung J."/>
            <person name="David K."/>
            <person name="Warren B."/>
            <person name="Marsh K."/>
            <person name="Snowden K."/>
            <person name="Lin-Wang K."/>
            <person name="Brian L."/>
            <person name="Martinez-Sanchez M."/>
            <person name="Wang M."/>
            <person name="Ileperuma N."/>
            <person name="Macnee N."/>
            <person name="Campin R."/>
            <person name="Mcatee P."/>
            <person name="Drummond R."/>
            <person name="Espley R."/>
            <person name="Ireland H."/>
            <person name="Wu R."/>
            <person name="Atkinson R."/>
            <person name="Karunairetnam S."/>
            <person name="Bulley S."/>
            <person name="Chunkath S."/>
            <person name="Hanley Z."/>
            <person name="Storey R."/>
            <person name="Thrimawithana A."/>
            <person name="Thomson S."/>
            <person name="David C."/>
            <person name="Testolin R."/>
        </authorList>
    </citation>
    <scope>NUCLEOTIDE SEQUENCE [LARGE SCALE GENOMIC DNA]</scope>
    <source>
        <strain evidence="10">cv. Red5</strain>
        <tissue evidence="9">Young leaf</tissue>
    </source>
</reference>
<evidence type="ECO:0000256" key="3">
    <source>
        <dbReference type="ARBA" id="ARBA00023015"/>
    </source>
</evidence>
<comment type="caution">
    <text evidence="9">The sequence shown here is derived from an EMBL/GenBank/DDBJ whole genome shotgun (WGS) entry which is preliminary data.</text>
</comment>
<dbReference type="Gramene" id="PSR86552">
    <property type="protein sequence ID" value="PSR86552"/>
    <property type="gene ID" value="CEY00_Acc32174"/>
</dbReference>
<evidence type="ECO:0000256" key="1">
    <source>
        <dbReference type="ARBA" id="ARBA00004123"/>
    </source>
</evidence>
<dbReference type="SMR" id="A0A2R6P7C7"/>
<reference evidence="10" key="2">
    <citation type="journal article" date="2018" name="BMC Genomics">
        <title>A manually annotated Actinidia chinensis var. chinensis (kiwifruit) genome highlights the challenges associated with draft genomes and gene prediction in plants.</title>
        <authorList>
            <person name="Pilkington S.M."/>
            <person name="Crowhurst R."/>
            <person name="Hilario E."/>
            <person name="Nardozza S."/>
            <person name="Fraser L."/>
            <person name="Peng Y."/>
            <person name="Gunaseelan K."/>
            <person name="Simpson R."/>
            <person name="Tahir J."/>
            <person name="Deroles S.C."/>
            <person name="Templeton K."/>
            <person name="Luo Z."/>
            <person name="Davy M."/>
            <person name="Cheng C."/>
            <person name="McNeilage M."/>
            <person name="Scaglione D."/>
            <person name="Liu Y."/>
            <person name="Zhang Q."/>
            <person name="Datson P."/>
            <person name="De Silva N."/>
            <person name="Gardiner S.E."/>
            <person name="Bassett H."/>
            <person name="Chagne D."/>
            <person name="McCallum J."/>
            <person name="Dzierzon H."/>
            <person name="Deng C."/>
            <person name="Wang Y.Y."/>
            <person name="Barron L."/>
            <person name="Manako K."/>
            <person name="Bowen J."/>
            <person name="Foster T.M."/>
            <person name="Erridge Z.A."/>
            <person name="Tiffin H."/>
            <person name="Waite C.N."/>
            <person name="Davies K.M."/>
            <person name="Grierson E.P."/>
            <person name="Laing W.A."/>
            <person name="Kirk R."/>
            <person name="Chen X."/>
            <person name="Wood M."/>
            <person name="Montefiori M."/>
            <person name="Brummell D.A."/>
            <person name="Schwinn K.E."/>
            <person name="Catanach A."/>
            <person name="Fullerton C."/>
            <person name="Li D."/>
            <person name="Meiyalaghan S."/>
            <person name="Nieuwenhuizen N."/>
            <person name="Read N."/>
            <person name="Prakash R."/>
            <person name="Hunter D."/>
            <person name="Zhang H."/>
            <person name="McKenzie M."/>
            <person name="Knabel M."/>
            <person name="Harris A."/>
            <person name="Allan A.C."/>
            <person name="Gleave A."/>
            <person name="Chen A."/>
            <person name="Janssen B.J."/>
            <person name="Plunkett B."/>
            <person name="Ampomah-Dwamena C."/>
            <person name="Voogd C."/>
            <person name="Leif D."/>
            <person name="Lafferty D."/>
            <person name="Souleyre E.J.F."/>
            <person name="Varkonyi-Gasic E."/>
            <person name="Gambi F."/>
            <person name="Hanley J."/>
            <person name="Yao J.L."/>
            <person name="Cheung J."/>
            <person name="David K.M."/>
            <person name="Warren B."/>
            <person name="Marsh K."/>
            <person name="Snowden K.C."/>
            <person name="Lin-Wang K."/>
            <person name="Brian L."/>
            <person name="Martinez-Sanchez M."/>
            <person name="Wang M."/>
            <person name="Ileperuma N."/>
            <person name="Macnee N."/>
            <person name="Campin R."/>
            <person name="McAtee P."/>
            <person name="Drummond R.S.M."/>
            <person name="Espley R.V."/>
            <person name="Ireland H.S."/>
            <person name="Wu R."/>
            <person name="Atkinson R.G."/>
            <person name="Karunairetnam S."/>
            <person name="Bulley S."/>
            <person name="Chunkath S."/>
            <person name="Hanley Z."/>
            <person name="Storey R."/>
            <person name="Thrimawithana A.H."/>
            <person name="Thomson S."/>
            <person name="David C."/>
            <person name="Testolin R."/>
            <person name="Huang H."/>
            <person name="Hellens R.P."/>
            <person name="Schaffer R.J."/>
        </authorList>
    </citation>
    <scope>NUCLEOTIDE SEQUENCE [LARGE SCALE GENOMIC DNA]</scope>
    <source>
        <strain evidence="10">cv. Red5</strain>
    </source>
</reference>
<keyword evidence="3" id="KW-0805">Transcription regulation</keyword>
<dbReference type="EMBL" id="NKQK01000028">
    <property type="protein sequence ID" value="PSR86552.1"/>
    <property type="molecule type" value="Genomic_DNA"/>
</dbReference>
<gene>
    <name evidence="9" type="ORF">CEY00_Acc32174</name>
</gene>
<evidence type="ECO:0000256" key="4">
    <source>
        <dbReference type="ARBA" id="ARBA00023125"/>
    </source>
</evidence>
<keyword evidence="10" id="KW-1185">Reference proteome</keyword>
<dbReference type="SUPFAM" id="SSF47459">
    <property type="entry name" value="HLH, helix-loop-helix DNA-binding domain"/>
    <property type="match status" value="1"/>
</dbReference>
<dbReference type="STRING" id="1590841.A0A2R6P7C7"/>
<name>A0A2R6P7C7_ACTCC</name>
<dbReference type="FunFam" id="4.10.280.10:FF:000096">
    <property type="entry name" value="Basic helix-loop-helix (BHLH) DNA-binding superfamily protein"/>
    <property type="match status" value="1"/>
</dbReference>
<dbReference type="InterPro" id="IPR036638">
    <property type="entry name" value="HLH_DNA-bd_sf"/>
</dbReference>
<dbReference type="InterPro" id="IPR011598">
    <property type="entry name" value="bHLH_dom"/>
</dbReference>
<dbReference type="GO" id="GO:0046983">
    <property type="term" value="F:protein dimerization activity"/>
    <property type="evidence" value="ECO:0007669"/>
    <property type="project" value="InterPro"/>
</dbReference>
<dbReference type="FunCoup" id="A0A2R6P7C7">
    <property type="interactions" value="419"/>
</dbReference>
<evidence type="ECO:0000256" key="6">
    <source>
        <dbReference type="ARBA" id="ARBA00023242"/>
    </source>
</evidence>
<organism evidence="9 10">
    <name type="scientific">Actinidia chinensis var. chinensis</name>
    <name type="common">Chinese soft-hair kiwi</name>
    <dbReference type="NCBI Taxonomy" id="1590841"/>
    <lineage>
        <taxon>Eukaryota</taxon>
        <taxon>Viridiplantae</taxon>
        <taxon>Streptophyta</taxon>
        <taxon>Embryophyta</taxon>
        <taxon>Tracheophyta</taxon>
        <taxon>Spermatophyta</taxon>
        <taxon>Magnoliopsida</taxon>
        <taxon>eudicotyledons</taxon>
        <taxon>Gunneridae</taxon>
        <taxon>Pentapetalae</taxon>
        <taxon>asterids</taxon>
        <taxon>Ericales</taxon>
        <taxon>Actinidiaceae</taxon>
        <taxon>Actinidia</taxon>
    </lineage>
</organism>
<dbReference type="PROSITE" id="PS50888">
    <property type="entry name" value="BHLH"/>
    <property type="match status" value="1"/>
</dbReference>
<protein>
    <submittedName>
        <fullName evidence="9">Transcription factor FER-LIKE IRON DEFICIENCY-INDUCED TRANSCRIPTION FACTOR like</fullName>
    </submittedName>
</protein>
<evidence type="ECO:0000256" key="7">
    <source>
        <dbReference type="SAM" id="MobiDB-lite"/>
    </source>
</evidence>
<dbReference type="AlphaFoldDB" id="A0A2R6P7C7"/>
<feature type="domain" description="BHLH" evidence="8">
    <location>
        <begin position="125"/>
        <end position="174"/>
    </location>
</feature>
<dbReference type="Gene3D" id="4.10.280.10">
    <property type="entry name" value="Helix-loop-helix DNA-binding domain"/>
    <property type="match status" value="1"/>
</dbReference>
<evidence type="ECO:0000313" key="9">
    <source>
        <dbReference type="EMBL" id="PSR86552.1"/>
    </source>
</evidence>
<evidence type="ECO:0000313" key="10">
    <source>
        <dbReference type="Proteomes" id="UP000241394"/>
    </source>
</evidence>
<evidence type="ECO:0000259" key="8">
    <source>
        <dbReference type="PROSITE" id="PS50888"/>
    </source>
</evidence>
<dbReference type="InParanoid" id="A0A2R6P7C7"/>
<feature type="compositionally biased region" description="Acidic residues" evidence="7">
    <location>
        <begin position="95"/>
        <end position="110"/>
    </location>
</feature>
<evidence type="ECO:0000256" key="5">
    <source>
        <dbReference type="ARBA" id="ARBA00023163"/>
    </source>
</evidence>
<evidence type="ECO:0000256" key="2">
    <source>
        <dbReference type="ARBA" id="ARBA00011738"/>
    </source>
</evidence>
<dbReference type="GO" id="GO:0005634">
    <property type="term" value="C:nucleus"/>
    <property type="evidence" value="ECO:0007669"/>
    <property type="project" value="UniProtKB-SubCell"/>
</dbReference>